<reference evidence="15" key="2">
    <citation type="submission" date="2022-10" db="EMBL/GenBank/DDBJ databases">
        <authorList>
            <consortium name="ENA_rothamsted_submissions"/>
            <consortium name="culmorum"/>
            <person name="King R."/>
        </authorList>
    </citation>
    <scope>NUCLEOTIDE SEQUENCE</scope>
</reference>
<dbReference type="EMBL" id="OU895877">
    <property type="protein sequence ID" value="CAG9798154.1"/>
    <property type="molecule type" value="Genomic_DNA"/>
</dbReference>
<organism evidence="15 16">
    <name type="scientific">Chironomus riparius</name>
    <dbReference type="NCBI Taxonomy" id="315576"/>
    <lineage>
        <taxon>Eukaryota</taxon>
        <taxon>Metazoa</taxon>
        <taxon>Ecdysozoa</taxon>
        <taxon>Arthropoda</taxon>
        <taxon>Hexapoda</taxon>
        <taxon>Insecta</taxon>
        <taxon>Pterygota</taxon>
        <taxon>Neoptera</taxon>
        <taxon>Endopterygota</taxon>
        <taxon>Diptera</taxon>
        <taxon>Nematocera</taxon>
        <taxon>Chironomoidea</taxon>
        <taxon>Chironomidae</taxon>
        <taxon>Chironominae</taxon>
        <taxon>Chironomus</taxon>
    </lineage>
</organism>
<dbReference type="InterPro" id="IPR001578">
    <property type="entry name" value="Peptidase_C12_UCH"/>
</dbReference>
<dbReference type="GO" id="GO:0006511">
    <property type="term" value="P:ubiquitin-dependent protein catabolic process"/>
    <property type="evidence" value="ECO:0007669"/>
    <property type="project" value="UniProtKB-UniRule"/>
</dbReference>
<feature type="site" description="Transition state stabilizer" evidence="12">
    <location>
        <position position="91"/>
    </location>
</feature>
<dbReference type="PANTHER" id="PTHR10589:SF28">
    <property type="entry name" value="UBIQUITIN CARBOXYL-TERMINAL HYDROLASE BAP1"/>
    <property type="match status" value="1"/>
</dbReference>
<evidence type="ECO:0000256" key="4">
    <source>
        <dbReference type="ARBA" id="ARBA00022670"/>
    </source>
</evidence>
<dbReference type="PROSITE" id="PS52049">
    <property type="entry name" value="ULD"/>
    <property type="match status" value="1"/>
</dbReference>
<evidence type="ECO:0000256" key="13">
    <source>
        <dbReference type="SAM" id="MobiDB-lite"/>
    </source>
</evidence>
<keyword evidence="16" id="KW-1185">Reference proteome</keyword>
<feature type="compositionally biased region" description="Low complexity" evidence="13">
    <location>
        <begin position="562"/>
        <end position="578"/>
    </location>
</feature>
<dbReference type="AlphaFoldDB" id="A0A9N9WLN2"/>
<dbReference type="OrthoDB" id="1924260at2759"/>
<feature type="domain" description="UCH catalytic" evidence="14">
    <location>
        <begin position="11"/>
        <end position="249"/>
    </location>
</feature>
<accession>A0A9N9WLN2</accession>
<dbReference type="GO" id="GO:0004843">
    <property type="term" value="F:cysteine-type deubiquitinase activity"/>
    <property type="evidence" value="ECO:0007669"/>
    <property type="project" value="UniProtKB-UniRule"/>
</dbReference>
<dbReference type="GO" id="GO:0005634">
    <property type="term" value="C:nucleus"/>
    <property type="evidence" value="ECO:0007669"/>
    <property type="project" value="UniProtKB-SubCell"/>
</dbReference>
<evidence type="ECO:0000256" key="6">
    <source>
        <dbReference type="ARBA" id="ARBA00022801"/>
    </source>
</evidence>
<evidence type="ECO:0000256" key="9">
    <source>
        <dbReference type="ARBA" id="ARBA00023242"/>
    </source>
</evidence>
<dbReference type="Proteomes" id="UP001153620">
    <property type="component" value="Chromosome 1"/>
</dbReference>
<evidence type="ECO:0000256" key="7">
    <source>
        <dbReference type="ARBA" id="ARBA00022807"/>
    </source>
</evidence>
<evidence type="ECO:0000256" key="2">
    <source>
        <dbReference type="ARBA" id="ARBA00004123"/>
    </source>
</evidence>
<dbReference type="CDD" id="cd09617">
    <property type="entry name" value="Peptidase_C12_UCH37_BAP1"/>
    <property type="match status" value="1"/>
</dbReference>
<dbReference type="InterPro" id="IPR038765">
    <property type="entry name" value="Papain-like_cys_pep_sf"/>
</dbReference>
<dbReference type="Gene3D" id="3.40.532.10">
    <property type="entry name" value="Peptidase C12, ubiquitin carboxyl-terminal hydrolase"/>
    <property type="match status" value="1"/>
</dbReference>
<feature type="compositionally biased region" description="Low complexity" evidence="13">
    <location>
        <begin position="292"/>
        <end position="303"/>
    </location>
</feature>
<dbReference type="GO" id="GO:0016579">
    <property type="term" value="P:protein deubiquitination"/>
    <property type="evidence" value="ECO:0007669"/>
    <property type="project" value="TreeGrafter"/>
</dbReference>
<keyword evidence="5 12" id="KW-0833">Ubl conjugation pathway</keyword>
<feature type="active site" description="Nucleophile" evidence="12">
    <location>
        <position position="97"/>
    </location>
</feature>
<evidence type="ECO:0000313" key="16">
    <source>
        <dbReference type="Proteomes" id="UP001153620"/>
    </source>
</evidence>
<sequence>MPADLNSLTEGWLELESDPGLFTLLLEDFGVNGVQVEEIYDLKKPIEGPVYGFIFLFRWIEERRARRKLAESIDIYQKDENIVNSIFFAHQIVPNSCATHALLSILLNCSNIDLGSTLTRLKNHTKDMTPENKGYAIGNTPELAFAHNSHAMPQARRRHERIAGVTTSSRIGIPTSSRVACIEAFHFISFVPINGHLFELDGLKPYPMDHGTWDSNEDWTDKFRRVITNRIEISNGEQDIRFNLMAVVPDRRICISHKLKILRRNKEIVEEALEKLVNGTNVDMLKEDHSSHNPSENNINPNENHNDVEPKNDIKTQFTTAATLSSTPSTTISNLNLSSNNFSEELANLASLTNNSSDNILENSSSYLTTATSSVIASITCDNPLNSTGDLATDLSLTGPSSVDSAVGGECNGSNIESHAINNQNEEQNYINCNAIVSNDTHQPASSASSTSSSGNLSTSPSQQNDFESTAFSQSYLCTLLANLENEISITQQHLDDENDKRHKYKVDDCRRTHNYDEFITTFLTMLAQEGALGELVQQHLRAKGKLGALRLNKLKLPMKKGANGTTNSSTTNGTTANERSPKSVKRRRSGKGGNRKKARKKK</sequence>
<keyword evidence="9" id="KW-0539">Nucleus</keyword>
<evidence type="ECO:0000256" key="1">
    <source>
        <dbReference type="ARBA" id="ARBA00000707"/>
    </source>
</evidence>
<feature type="active site" description="Proton donor" evidence="12">
    <location>
        <position position="186"/>
    </location>
</feature>
<dbReference type="PANTHER" id="PTHR10589">
    <property type="entry name" value="UBIQUITIN CARBOXYL-TERMINAL HYDROLASE"/>
    <property type="match status" value="1"/>
</dbReference>
<evidence type="ECO:0000259" key="14">
    <source>
        <dbReference type="PROSITE" id="PS52048"/>
    </source>
</evidence>
<proteinExistence type="inferred from homology"/>
<dbReference type="Pfam" id="PF01088">
    <property type="entry name" value="Peptidase_C12"/>
    <property type="match status" value="1"/>
</dbReference>
<evidence type="ECO:0000313" key="15">
    <source>
        <dbReference type="EMBL" id="CAG9798154.1"/>
    </source>
</evidence>
<feature type="site" description="Important for enzyme activity" evidence="12">
    <location>
        <position position="201"/>
    </location>
</feature>
<dbReference type="FunFam" id="3.40.532.10:FF:000002">
    <property type="entry name" value="Ubiquitin carboxyl-terminal hydrolase"/>
    <property type="match status" value="1"/>
</dbReference>
<feature type="region of interest" description="Disordered" evidence="13">
    <location>
        <begin position="287"/>
        <end position="306"/>
    </location>
</feature>
<dbReference type="EC" id="3.4.19.12" evidence="12"/>
<dbReference type="InterPro" id="IPR036959">
    <property type="entry name" value="Peptidase_C12_UCH_sf"/>
</dbReference>
<comment type="catalytic activity">
    <reaction evidence="1 12">
        <text>Thiol-dependent hydrolysis of ester, thioester, amide, peptide and isopeptide bonds formed by the C-terminal Gly of ubiquitin (a 76-residue protein attached to proteins as an intracellular targeting signal).</text>
        <dbReference type="EC" id="3.4.19.12"/>
    </reaction>
</comment>
<evidence type="ECO:0000256" key="12">
    <source>
        <dbReference type="PROSITE-ProRule" id="PRU01393"/>
    </source>
</evidence>
<keyword evidence="8" id="KW-0156">Chromatin regulator</keyword>
<reference evidence="15" key="1">
    <citation type="submission" date="2022-01" db="EMBL/GenBank/DDBJ databases">
        <authorList>
            <person name="King R."/>
        </authorList>
    </citation>
    <scope>NUCLEOTIDE SEQUENCE</scope>
</reference>
<feature type="compositionally biased region" description="Basic residues" evidence="13">
    <location>
        <begin position="583"/>
        <end position="603"/>
    </location>
</feature>
<comment type="subunit">
    <text evidence="11">Catalytic component of the polycomb repressive deubiquitinase (PR-DUB) complex, at least composed of caly/calypso, Asx and sba (MBD5/6 homolog). The PR-DUB complex associates with nucleosomes to mediate deubiquitination of histone H2AK118ub1 substrates; the association requires the positively charged C-terminal tail of caly, probably due to direct binding of DNA. Interacts (via ULD domain) with Asx (via DEUBAD domain); the interaction produces a stable heterodimer with a composite binding site for ubiquitin. Homodimerizes (via coiled-coil hinge-region between the UCH and ULD domains) to mediate assembly of 2 copies of the caly-Asx heterodimer into a bisymmetric tetramer; dimerization enhances PR-DUB association with nucleosomes.</text>
</comment>
<keyword evidence="7 12" id="KW-0788">Thiol protease</keyword>
<dbReference type="GO" id="GO:0005737">
    <property type="term" value="C:cytoplasm"/>
    <property type="evidence" value="ECO:0007669"/>
    <property type="project" value="TreeGrafter"/>
</dbReference>
<evidence type="ECO:0000256" key="8">
    <source>
        <dbReference type="ARBA" id="ARBA00022853"/>
    </source>
</evidence>
<evidence type="ECO:0000256" key="3">
    <source>
        <dbReference type="ARBA" id="ARBA00007182"/>
    </source>
</evidence>
<feature type="region of interest" description="Disordered" evidence="13">
    <location>
        <begin position="558"/>
        <end position="603"/>
    </location>
</feature>
<feature type="region of interest" description="Disordered" evidence="13">
    <location>
        <begin position="441"/>
        <end position="466"/>
    </location>
</feature>
<dbReference type="PROSITE" id="PS52048">
    <property type="entry name" value="UCH_DOMAIN"/>
    <property type="match status" value="1"/>
</dbReference>
<comment type="subcellular location">
    <subcellularLocation>
        <location evidence="2">Nucleus</location>
    </subcellularLocation>
</comment>
<keyword evidence="6 12" id="KW-0378">Hydrolase</keyword>
<dbReference type="Pfam" id="PF18031">
    <property type="entry name" value="UCH_C"/>
    <property type="match status" value="1"/>
</dbReference>
<evidence type="ECO:0000256" key="11">
    <source>
        <dbReference type="ARBA" id="ARBA00049710"/>
    </source>
</evidence>
<evidence type="ECO:0000256" key="10">
    <source>
        <dbReference type="ARBA" id="ARBA00046227"/>
    </source>
</evidence>
<protein>
    <recommendedName>
        <fullName evidence="12">ubiquitinyl hydrolase 1</fullName>
        <ecNumber evidence="12">3.4.19.12</ecNumber>
    </recommendedName>
</protein>
<keyword evidence="4 12" id="KW-0645">Protease</keyword>
<name>A0A9N9WLN2_9DIPT</name>
<dbReference type="SUPFAM" id="SSF54001">
    <property type="entry name" value="Cysteine proteinases"/>
    <property type="match status" value="1"/>
</dbReference>
<comment type="function">
    <text evidence="10">Catalytic component of the polycomb repressive deubiquitinase (PR-DUB) complex, a complex that specifically mediates deubiquitination of histone H2A monoubiquitinated at 'Lys-119' (H2AK118ub1). Mediates bisymmetric organization of the PR-DUB complex and is involved in association with nucleosomes to mediate deubiquitination. Does not deubiquitinate monoubiquitinated histone H2B. Required to maintain the transcriptionally repressive state of homeotic genes throughout development. The PR-DUB complex has weak or no activity toward 'Lys-48'- and 'Lys-63'-linked polyubiquitin chains. Polycomb group (PcG) protein.</text>
</comment>
<dbReference type="InterPro" id="IPR041507">
    <property type="entry name" value="UCH_C"/>
</dbReference>
<gene>
    <name evidence="15" type="ORF">CHIRRI_LOCUS1139</name>
</gene>
<dbReference type="GO" id="GO:0006325">
    <property type="term" value="P:chromatin organization"/>
    <property type="evidence" value="ECO:0007669"/>
    <property type="project" value="UniProtKB-KW"/>
</dbReference>
<feature type="compositionally biased region" description="Low complexity" evidence="13">
    <location>
        <begin position="444"/>
        <end position="462"/>
    </location>
</feature>
<evidence type="ECO:0000256" key="5">
    <source>
        <dbReference type="ARBA" id="ARBA00022786"/>
    </source>
</evidence>
<comment type="similarity">
    <text evidence="3">Belongs to the peptidase C12 family. BAP1 subfamily.</text>
</comment>
<dbReference type="Gene3D" id="1.20.58.860">
    <property type="match status" value="1"/>
</dbReference>